<evidence type="ECO:0000256" key="4">
    <source>
        <dbReference type="ARBA" id="ARBA00022840"/>
    </source>
</evidence>
<dbReference type="EMBL" id="CP002042">
    <property type="protein sequence ID" value="ADH62704.1"/>
    <property type="molecule type" value="Genomic_DNA"/>
</dbReference>
<evidence type="ECO:0000256" key="1">
    <source>
        <dbReference type="ARBA" id="ARBA00005417"/>
    </source>
</evidence>
<sequence>MQVLEPKIQTSPAPPVLRVRSLSKRFGNVSAVERVDLEVHRGEIFGFLGPNGAGKTTTLGMILGLVRPTAGDIEVLGQRVGSGRTTVLRKVGALLGAPALYPHLSGRTHLELLARLQGGVSPGRIVEVLEWVGLSKAAHRLAGTYSTGMKQRLGIAMALLGEPELLILDEPTSGMDPAGMKETRELMKSLAASGITLIFSSHLLHEVEAVCDRIAVIHRGRLVAQGAVQELLSKGEGVRVKVDAPEEAALILSGLARRTEIVGDYLEVFGLDVKEIVRQLVAAGFVPSEVLPLRSDLEELFLELTREGEGR</sequence>
<keyword evidence="7" id="KW-1185">Reference proteome</keyword>
<dbReference type="PANTHER" id="PTHR43335">
    <property type="entry name" value="ABC TRANSPORTER, ATP-BINDING PROTEIN"/>
    <property type="match status" value="1"/>
</dbReference>
<feature type="domain" description="ABC transporter" evidence="5">
    <location>
        <begin position="17"/>
        <end position="244"/>
    </location>
</feature>
<dbReference type="InterPro" id="IPR027417">
    <property type="entry name" value="P-loop_NTPase"/>
</dbReference>
<evidence type="ECO:0000256" key="3">
    <source>
        <dbReference type="ARBA" id="ARBA00022741"/>
    </source>
</evidence>
<dbReference type="Pfam" id="PF00005">
    <property type="entry name" value="ABC_tran"/>
    <property type="match status" value="1"/>
</dbReference>
<name>D7BBE4_ALLS1</name>
<accession>D7BBE4</accession>
<dbReference type="PROSITE" id="PS50893">
    <property type="entry name" value="ABC_TRANSPORTER_2"/>
    <property type="match status" value="1"/>
</dbReference>
<dbReference type="OrthoDB" id="24472at2"/>
<dbReference type="STRING" id="526227.Mesil_0791"/>
<protein>
    <submittedName>
        <fullName evidence="6">ABC transporter related protein</fullName>
    </submittedName>
</protein>
<organism evidence="6 7">
    <name type="scientific">Allomeiothermus silvanus (strain ATCC 700542 / DSM 9946 / NBRC 106475 / NCIMB 13440 / VI-R2)</name>
    <name type="common">Thermus silvanus</name>
    <dbReference type="NCBI Taxonomy" id="526227"/>
    <lineage>
        <taxon>Bacteria</taxon>
        <taxon>Thermotogati</taxon>
        <taxon>Deinococcota</taxon>
        <taxon>Deinococci</taxon>
        <taxon>Thermales</taxon>
        <taxon>Thermaceae</taxon>
        <taxon>Allomeiothermus</taxon>
    </lineage>
</organism>
<dbReference type="SUPFAM" id="SSF52540">
    <property type="entry name" value="P-loop containing nucleoside triphosphate hydrolases"/>
    <property type="match status" value="1"/>
</dbReference>
<evidence type="ECO:0000313" key="6">
    <source>
        <dbReference type="EMBL" id="ADH62704.1"/>
    </source>
</evidence>
<dbReference type="InterPro" id="IPR003439">
    <property type="entry name" value="ABC_transporter-like_ATP-bd"/>
</dbReference>
<dbReference type="eggNOG" id="COG1131">
    <property type="taxonomic scope" value="Bacteria"/>
</dbReference>
<dbReference type="Gene3D" id="3.40.50.300">
    <property type="entry name" value="P-loop containing nucleotide triphosphate hydrolases"/>
    <property type="match status" value="1"/>
</dbReference>
<keyword evidence="2" id="KW-0813">Transport</keyword>
<dbReference type="RefSeq" id="WP_013157293.1">
    <property type="nucleotide sequence ID" value="NC_014212.1"/>
</dbReference>
<dbReference type="InterPro" id="IPR003593">
    <property type="entry name" value="AAA+_ATPase"/>
</dbReference>
<dbReference type="GO" id="GO:0005524">
    <property type="term" value="F:ATP binding"/>
    <property type="evidence" value="ECO:0007669"/>
    <property type="project" value="UniProtKB-KW"/>
</dbReference>
<dbReference type="KEGG" id="msv:Mesil_0791"/>
<dbReference type="GO" id="GO:0016887">
    <property type="term" value="F:ATP hydrolysis activity"/>
    <property type="evidence" value="ECO:0007669"/>
    <property type="project" value="InterPro"/>
</dbReference>
<proteinExistence type="inferred from homology"/>
<evidence type="ECO:0000313" key="7">
    <source>
        <dbReference type="Proteomes" id="UP000001916"/>
    </source>
</evidence>
<reference evidence="6 7" key="1">
    <citation type="journal article" date="2010" name="Stand. Genomic Sci.">
        <title>Complete genome sequence of Meiothermus silvanus type strain (VI-R2).</title>
        <authorList>
            <person name="Sikorski J."/>
            <person name="Tindall B.J."/>
            <person name="Lowry S."/>
            <person name="Lucas S."/>
            <person name="Nolan M."/>
            <person name="Copeland A."/>
            <person name="Glavina Del Rio T."/>
            <person name="Tice H."/>
            <person name="Cheng J.F."/>
            <person name="Han C."/>
            <person name="Pitluck S."/>
            <person name="Liolios K."/>
            <person name="Ivanova N."/>
            <person name="Mavromatis K."/>
            <person name="Mikhailova N."/>
            <person name="Pati A."/>
            <person name="Goodwin L."/>
            <person name="Chen A."/>
            <person name="Palaniappan K."/>
            <person name="Land M."/>
            <person name="Hauser L."/>
            <person name="Chang Y.J."/>
            <person name="Jeffries C.D."/>
            <person name="Rohde M."/>
            <person name="Goker M."/>
            <person name="Woyke T."/>
            <person name="Bristow J."/>
            <person name="Eisen J.A."/>
            <person name="Markowitz V."/>
            <person name="Hugenholtz P."/>
            <person name="Kyrpides N.C."/>
            <person name="Klenk H.P."/>
            <person name="Lapidus A."/>
        </authorList>
    </citation>
    <scope>NUCLEOTIDE SEQUENCE [LARGE SCALE GENOMIC DNA]</scope>
    <source>
        <strain evidence="7">ATCC 700542 / DSM 9946 / VI-R2</strain>
    </source>
</reference>
<dbReference type="SMART" id="SM00382">
    <property type="entry name" value="AAA"/>
    <property type="match status" value="1"/>
</dbReference>
<keyword evidence="4" id="KW-0067">ATP-binding</keyword>
<dbReference type="AlphaFoldDB" id="D7BBE4"/>
<dbReference type="PANTHER" id="PTHR43335:SF4">
    <property type="entry name" value="ABC TRANSPORTER, ATP-BINDING PROTEIN"/>
    <property type="match status" value="1"/>
</dbReference>
<gene>
    <name evidence="6" type="ordered locus">Mesil_0791</name>
</gene>
<comment type="similarity">
    <text evidence="1">Belongs to the ABC transporter superfamily.</text>
</comment>
<evidence type="ECO:0000259" key="5">
    <source>
        <dbReference type="PROSITE" id="PS50893"/>
    </source>
</evidence>
<keyword evidence="3" id="KW-0547">Nucleotide-binding</keyword>
<dbReference type="HOGENOM" id="CLU_000604_1_2_0"/>
<dbReference type="Proteomes" id="UP000001916">
    <property type="component" value="Chromosome"/>
</dbReference>
<evidence type="ECO:0000256" key="2">
    <source>
        <dbReference type="ARBA" id="ARBA00022448"/>
    </source>
</evidence>